<reference evidence="9" key="1">
    <citation type="submission" date="2020-10" db="EMBL/GenBank/DDBJ databases">
        <authorList>
            <person name="Gilroy R."/>
        </authorList>
    </citation>
    <scope>NUCLEOTIDE SEQUENCE</scope>
    <source>
        <strain evidence="9">14700</strain>
    </source>
</reference>
<feature type="transmembrane region" description="Helical" evidence="7">
    <location>
        <begin position="218"/>
        <end position="239"/>
    </location>
</feature>
<protein>
    <submittedName>
        <fullName evidence="9">Phosphonate ABC transporter, permease protein PhnE</fullName>
    </submittedName>
</protein>
<comment type="similarity">
    <text evidence="7">Belongs to the binding-protein-dependent transport system permease family.</text>
</comment>
<reference evidence="9" key="2">
    <citation type="journal article" date="2021" name="PeerJ">
        <title>Extensive microbial diversity within the chicken gut microbiome revealed by metagenomics and culture.</title>
        <authorList>
            <person name="Gilroy R."/>
            <person name="Ravi A."/>
            <person name="Getino M."/>
            <person name="Pursley I."/>
            <person name="Horton D.L."/>
            <person name="Alikhan N.F."/>
            <person name="Baker D."/>
            <person name="Gharbi K."/>
            <person name="Hall N."/>
            <person name="Watson M."/>
            <person name="Adriaenssens E.M."/>
            <person name="Foster-Nyarko E."/>
            <person name="Jarju S."/>
            <person name="Secka A."/>
            <person name="Antonio M."/>
            <person name="Oren A."/>
            <person name="Chaudhuri R.R."/>
            <person name="La Ragione R."/>
            <person name="Hildebrand F."/>
            <person name="Pallen M.J."/>
        </authorList>
    </citation>
    <scope>NUCLEOTIDE SEQUENCE</scope>
    <source>
        <strain evidence="9">14700</strain>
    </source>
</reference>
<evidence type="ECO:0000256" key="5">
    <source>
        <dbReference type="ARBA" id="ARBA00022989"/>
    </source>
</evidence>
<keyword evidence="5 7" id="KW-1133">Transmembrane helix</keyword>
<evidence type="ECO:0000256" key="6">
    <source>
        <dbReference type="ARBA" id="ARBA00023136"/>
    </source>
</evidence>
<feature type="transmembrane region" description="Helical" evidence="7">
    <location>
        <begin position="245"/>
        <end position="263"/>
    </location>
</feature>
<evidence type="ECO:0000256" key="2">
    <source>
        <dbReference type="ARBA" id="ARBA00022448"/>
    </source>
</evidence>
<dbReference type="GO" id="GO:0005886">
    <property type="term" value="C:plasma membrane"/>
    <property type="evidence" value="ECO:0007669"/>
    <property type="project" value="UniProtKB-SubCell"/>
</dbReference>
<keyword evidence="3" id="KW-1003">Cell membrane</keyword>
<dbReference type="InterPro" id="IPR035906">
    <property type="entry name" value="MetI-like_sf"/>
</dbReference>
<dbReference type="Gene3D" id="1.10.3720.10">
    <property type="entry name" value="MetI-like"/>
    <property type="match status" value="1"/>
</dbReference>
<evidence type="ECO:0000256" key="3">
    <source>
        <dbReference type="ARBA" id="ARBA00022475"/>
    </source>
</evidence>
<gene>
    <name evidence="9" type="primary">phnE</name>
    <name evidence="9" type="ORF">IAA72_10125</name>
</gene>
<dbReference type="CDD" id="cd06261">
    <property type="entry name" value="TM_PBP2"/>
    <property type="match status" value="1"/>
</dbReference>
<keyword evidence="6 7" id="KW-0472">Membrane</keyword>
<comment type="subcellular location">
    <subcellularLocation>
        <location evidence="1 7">Cell membrane</location>
        <topology evidence="1 7">Multi-pass membrane protein</topology>
    </subcellularLocation>
</comment>
<accession>A0A9D9IDA3</accession>
<dbReference type="PANTHER" id="PTHR30043:SF1">
    <property type="entry name" value="ABC TRANSPORT SYSTEM PERMEASE PROTEIN P69"/>
    <property type="match status" value="1"/>
</dbReference>
<proteinExistence type="inferred from homology"/>
<sequence>MMAEIKLTPAETLSKEPKRWIATLIIVFIAVILTAWSGSALESNSTGGSGLAVAKGIILGILHPTSSILFTLQTNGVPYLLLETMCIAFLGTLVGAVISIPFAFLGAGNIVPKPVALISRVFVMAIRTIPSFVYGLMFIMVTGPGAFAGLLTMSVCSIGMLSKMFIETIEDLDKGILESLSASGCNTFDKIRYGIIPQLMPSFSSTLIYRFDMNLRDATVLGIVGAGGIGAPLIFAMNSYRWNDVGAILLGLVILVLIVEWFSSRLRNALMRG</sequence>
<dbReference type="EMBL" id="JADIMF010000163">
    <property type="protein sequence ID" value="MBO8470121.1"/>
    <property type="molecule type" value="Genomic_DNA"/>
</dbReference>
<keyword evidence="2 7" id="KW-0813">Transport</keyword>
<comment type="caution">
    <text evidence="9">The sequence shown here is derived from an EMBL/GenBank/DDBJ whole genome shotgun (WGS) entry which is preliminary data.</text>
</comment>
<evidence type="ECO:0000256" key="1">
    <source>
        <dbReference type="ARBA" id="ARBA00004651"/>
    </source>
</evidence>
<dbReference type="InterPro" id="IPR005769">
    <property type="entry name" value="PhnE/PtxC"/>
</dbReference>
<feature type="transmembrane region" description="Helical" evidence="7">
    <location>
        <begin position="79"/>
        <end position="105"/>
    </location>
</feature>
<organism evidence="9 10">
    <name type="scientific">Candidatus Ornithospirochaeta stercoravium</name>
    <dbReference type="NCBI Taxonomy" id="2840897"/>
    <lineage>
        <taxon>Bacteria</taxon>
        <taxon>Pseudomonadati</taxon>
        <taxon>Spirochaetota</taxon>
        <taxon>Spirochaetia</taxon>
        <taxon>Spirochaetales</taxon>
        <taxon>Spirochaetaceae</taxon>
        <taxon>Spirochaetaceae incertae sedis</taxon>
        <taxon>Candidatus Ornithospirochaeta</taxon>
    </lineage>
</organism>
<dbReference type="NCBIfam" id="TIGR01097">
    <property type="entry name" value="PhnE"/>
    <property type="match status" value="1"/>
</dbReference>
<evidence type="ECO:0000256" key="4">
    <source>
        <dbReference type="ARBA" id="ARBA00022692"/>
    </source>
</evidence>
<evidence type="ECO:0000313" key="10">
    <source>
        <dbReference type="Proteomes" id="UP000810292"/>
    </source>
</evidence>
<evidence type="ECO:0000259" key="8">
    <source>
        <dbReference type="PROSITE" id="PS50928"/>
    </source>
</evidence>
<dbReference type="GO" id="GO:0015416">
    <property type="term" value="F:ABC-type phosphonate transporter activity"/>
    <property type="evidence" value="ECO:0007669"/>
    <property type="project" value="InterPro"/>
</dbReference>
<dbReference type="AlphaFoldDB" id="A0A9D9IDA3"/>
<evidence type="ECO:0000256" key="7">
    <source>
        <dbReference type="RuleBase" id="RU363032"/>
    </source>
</evidence>
<keyword evidence="4 7" id="KW-0812">Transmembrane</keyword>
<dbReference type="SUPFAM" id="SSF161098">
    <property type="entry name" value="MetI-like"/>
    <property type="match status" value="1"/>
</dbReference>
<feature type="transmembrane region" description="Helical" evidence="7">
    <location>
        <begin position="53"/>
        <end position="73"/>
    </location>
</feature>
<dbReference type="PANTHER" id="PTHR30043">
    <property type="entry name" value="PHOSPHONATES TRANSPORT SYSTEM PERMEASE PROTEIN"/>
    <property type="match status" value="1"/>
</dbReference>
<dbReference type="InterPro" id="IPR000515">
    <property type="entry name" value="MetI-like"/>
</dbReference>
<evidence type="ECO:0000313" key="9">
    <source>
        <dbReference type="EMBL" id="MBO8470121.1"/>
    </source>
</evidence>
<name>A0A9D9IDA3_9SPIO</name>
<feature type="domain" description="ABC transmembrane type-1" evidence="8">
    <location>
        <begin position="81"/>
        <end position="263"/>
    </location>
</feature>
<feature type="transmembrane region" description="Helical" evidence="7">
    <location>
        <begin position="20"/>
        <end position="41"/>
    </location>
</feature>
<dbReference type="PROSITE" id="PS50928">
    <property type="entry name" value="ABC_TM1"/>
    <property type="match status" value="1"/>
</dbReference>
<dbReference type="Proteomes" id="UP000810292">
    <property type="component" value="Unassembled WGS sequence"/>
</dbReference>
<dbReference type="Pfam" id="PF00528">
    <property type="entry name" value="BPD_transp_1"/>
    <property type="match status" value="1"/>
</dbReference>